<protein>
    <submittedName>
        <fullName evidence="1">Uncharacterized protein</fullName>
    </submittedName>
</protein>
<reference evidence="1 2" key="1">
    <citation type="submission" date="2019-05" db="EMBL/GenBank/DDBJ databases">
        <authorList>
            <consortium name="Science for Life Laboratories"/>
        </authorList>
    </citation>
    <scope>NUCLEOTIDE SEQUENCE [LARGE SCALE GENOMIC DNA]</scope>
    <source>
        <strain evidence="1">Soil9</strain>
    </source>
</reference>
<evidence type="ECO:0000313" key="2">
    <source>
        <dbReference type="Proteomes" id="UP000464178"/>
    </source>
</evidence>
<dbReference type="AlphaFoldDB" id="A0A6P2DAE2"/>
<gene>
    <name evidence="1" type="ORF">SOIL9_12120</name>
</gene>
<dbReference type="RefSeq" id="WP_162670780.1">
    <property type="nucleotide sequence ID" value="NZ_LR593886.1"/>
</dbReference>
<proteinExistence type="predicted"/>
<accession>A0A6P2DAE2</accession>
<evidence type="ECO:0000313" key="1">
    <source>
        <dbReference type="EMBL" id="VTR96502.1"/>
    </source>
</evidence>
<dbReference type="EMBL" id="LR593886">
    <property type="protein sequence ID" value="VTR96502.1"/>
    <property type="molecule type" value="Genomic_DNA"/>
</dbReference>
<sequence length="181" mass="19638">MPSFVAVALEGDFLERLPEIARACGCEPVGTVQLFTNWTSVAPFARRTDYLTAAISGKWTVLMDDWNVTDYLFDHPEVCADLAKRYRVRVASAFAQSVSGGCGYRVHNRSGARARSVAVLQDEVLENLGKPLPGEDTSDLEQHDMFSVLDVLGLIGLDVADGVEASTRCAMLQLASKSGQP</sequence>
<dbReference type="KEGG" id="gms:SOIL9_12120"/>
<keyword evidence="2" id="KW-1185">Reference proteome</keyword>
<name>A0A6P2DAE2_9BACT</name>
<organism evidence="1 2">
    <name type="scientific">Gemmata massiliana</name>
    <dbReference type="NCBI Taxonomy" id="1210884"/>
    <lineage>
        <taxon>Bacteria</taxon>
        <taxon>Pseudomonadati</taxon>
        <taxon>Planctomycetota</taxon>
        <taxon>Planctomycetia</taxon>
        <taxon>Gemmatales</taxon>
        <taxon>Gemmataceae</taxon>
        <taxon>Gemmata</taxon>
    </lineage>
</organism>
<dbReference type="Proteomes" id="UP000464178">
    <property type="component" value="Chromosome"/>
</dbReference>